<dbReference type="GO" id="GO:0005737">
    <property type="term" value="C:cytoplasm"/>
    <property type="evidence" value="ECO:0007669"/>
    <property type="project" value="TreeGrafter"/>
</dbReference>
<dbReference type="FunCoup" id="A0A2G5EIS0">
    <property type="interactions" value="32"/>
</dbReference>
<dbReference type="InterPro" id="IPR029056">
    <property type="entry name" value="Ribokinase-like"/>
</dbReference>
<dbReference type="PANTHER" id="PTHR42909">
    <property type="entry name" value="ZGC:136858"/>
    <property type="match status" value="1"/>
</dbReference>
<evidence type="ECO:0000313" key="5">
    <source>
        <dbReference type="EMBL" id="PIA55665.1"/>
    </source>
</evidence>
<sequence length="430" mass="46247">MENSVERRLNCLYRHLQKSSEANQQVLVLNSLNAINELDYGGSAPVVIGGMVLDIHAKPSTTAHPKTTTPGKVHYVTGGVARNIAECMSKLGIKPFMISIVGDDMAGNLLMDYWKSAELDTAGIEQRQDITTPVVCNLFDANGELMAAVASVEAIELFLTQEQIQRFSSNICSAPVVMIDANLNPHSLEASCKIAKEADIPVWFEPVSVAKSKRVASIASYVTFTSPNEDELIAMAKALSPLDRFCPIQSLSNGGSKPSIEYIFQMLKPAIMVLLKNSVKIVVVTLGADGVFVCSKDRPDFIKNLLRNIKPSSFGKQLFEIVTLGCPSHKLYGAKNFESRTSRLYAVHFPSLPASAVRLTGAGDCLVGGTLASICAGLDVMQSIAVGIAAAKAAVEVENNVPSAYSLAKLTEDAQLIYSLAKVVCDQPMF</sequence>
<dbReference type="EMBL" id="KZ305024">
    <property type="protein sequence ID" value="PIA55665.1"/>
    <property type="molecule type" value="Genomic_DNA"/>
</dbReference>
<dbReference type="PROSITE" id="PS00583">
    <property type="entry name" value="PFKB_KINASES_1"/>
    <property type="match status" value="1"/>
</dbReference>
<dbReference type="InParanoid" id="A0A2G5EIS0"/>
<dbReference type="Gene3D" id="3.40.1190.20">
    <property type="match status" value="1"/>
</dbReference>
<dbReference type="Proteomes" id="UP000230069">
    <property type="component" value="Unassembled WGS sequence"/>
</dbReference>
<dbReference type="OrthoDB" id="198885at2759"/>
<reference evidence="5 6" key="1">
    <citation type="submission" date="2017-09" db="EMBL/GenBank/DDBJ databases">
        <title>WGS assembly of Aquilegia coerulea Goldsmith.</title>
        <authorList>
            <person name="Hodges S."/>
            <person name="Kramer E."/>
            <person name="Nordborg M."/>
            <person name="Tomkins J."/>
            <person name="Borevitz J."/>
            <person name="Derieg N."/>
            <person name="Yan J."/>
            <person name="Mihaltcheva S."/>
            <person name="Hayes R.D."/>
            <person name="Rokhsar D."/>
        </authorList>
    </citation>
    <scope>NUCLEOTIDE SEQUENCE [LARGE SCALE GENOMIC DNA]</scope>
    <source>
        <strain evidence="6">cv. Goldsmith</strain>
    </source>
</reference>
<evidence type="ECO:0000256" key="2">
    <source>
        <dbReference type="ARBA" id="ARBA00022723"/>
    </source>
</evidence>
<dbReference type="SUPFAM" id="SSF53613">
    <property type="entry name" value="Ribokinase-like"/>
    <property type="match status" value="1"/>
</dbReference>
<dbReference type="PANTHER" id="PTHR42909:SF1">
    <property type="entry name" value="CARBOHYDRATE KINASE PFKB DOMAIN-CONTAINING PROTEIN"/>
    <property type="match status" value="1"/>
</dbReference>
<dbReference type="CDD" id="cd01941">
    <property type="entry name" value="YeiC_kinase_like"/>
    <property type="match status" value="1"/>
</dbReference>
<dbReference type="AlphaFoldDB" id="A0A2G5EIS0"/>
<keyword evidence="6" id="KW-1185">Reference proteome</keyword>
<dbReference type="InterPro" id="IPR002173">
    <property type="entry name" value="Carboh/pur_kinase_PfkB_CS"/>
</dbReference>
<feature type="domain" description="Carbohydrate kinase PfkB" evidence="4">
    <location>
        <begin position="46"/>
        <end position="298"/>
    </location>
</feature>
<dbReference type="STRING" id="218851.A0A2G5EIS0"/>
<dbReference type="GO" id="GO:0046872">
    <property type="term" value="F:metal ion binding"/>
    <property type="evidence" value="ECO:0007669"/>
    <property type="project" value="UniProtKB-KW"/>
</dbReference>
<evidence type="ECO:0000313" key="6">
    <source>
        <dbReference type="Proteomes" id="UP000230069"/>
    </source>
</evidence>
<gene>
    <name evidence="5" type="ORF">AQUCO_00700167v1</name>
</gene>
<proteinExistence type="predicted"/>
<dbReference type="GO" id="GO:0016798">
    <property type="term" value="F:hydrolase activity, acting on glycosyl bonds"/>
    <property type="evidence" value="ECO:0007669"/>
    <property type="project" value="TreeGrafter"/>
</dbReference>
<evidence type="ECO:0000256" key="1">
    <source>
        <dbReference type="ARBA" id="ARBA00022679"/>
    </source>
</evidence>
<dbReference type="InterPro" id="IPR011611">
    <property type="entry name" value="PfkB_dom"/>
</dbReference>
<keyword evidence="2" id="KW-0479">Metal-binding</keyword>
<evidence type="ECO:0000259" key="4">
    <source>
        <dbReference type="Pfam" id="PF00294"/>
    </source>
</evidence>
<evidence type="ECO:0000256" key="3">
    <source>
        <dbReference type="ARBA" id="ARBA00022777"/>
    </source>
</evidence>
<dbReference type="GO" id="GO:0016301">
    <property type="term" value="F:kinase activity"/>
    <property type="evidence" value="ECO:0007669"/>
    <property type="project" value="UniProtKB-KW"/>
</dbReference>
<keyword evidence="1" id="KW-0808">Transferase</keyword>
<name>A0A2G5EIS0_AQUCA</name>
<organism evidence="5 6">
    <name type="scientific">Aquilegia coerulea</name>
    <name type="common">Rocky mountain columbine</name>
    <dbReference type="NCBI Taxonomy" id="218851"/>
    <lineage>
        <taxon>Eukaryota</taxon>
        <taxon>Viridiplantae</taxon>
        <taxon>Streptophyta</taxon>
        <taxon>Embryophyta</taxon>
        <taxon>Tracheophyta</taxon>
        <taxon>Spermatophyta</taxon>
        <taxon>Magnoliopsida</taxon>
        <taxon>Ranunculales</taxon>
        <taxon>Ranunculaceae</taxon>
        <taxon>Thalictroideae</taxon>
        <taxon>Aquilegia</taxon>
    </lineage>
</organism>
<keyword evidence="3" id="KW-0418">Kinase</keyword>
<dbReference type="Pfam" id="PF00294">
    <property type="entry name" value="PfkB"/>
    <property type="match status" value="1"/>
</dbReference>
<accession>A0A2G5EIS0</accession>
<dbReference type="GO" id="GO:0004730">
    <property type="term" value="F:pseudouridylate synthase activity"/>
    <property type="evidence" value="ECO:0007669"/>
    <property type="project" value="TreeGrafter"/>
</dbReference>
<protein>
    <recommendedName>
        <fullName evidence="4">Carbohydrate kinase PfkB domain-containing protein</fullName>
    </recommendedName>
</protein>